<protein>
    <submittedName>
        <fullName evidence="1">Uncharacterized protein</fullName>
    </submittedName>
</protein>
<keyword evidence="2" id="KW-1185">Reference proteome</keyword>
<organism evidence="1 2">
    <name type="scientific">Caerostris darwini</name>
    <dbReference type="NCBI Taxonomy" id="1538125"/>
    <lineage>
        <taxon>Eukaryota</taxon>
        <taxon>Metazoa</taxon>
        <taxon>Ecdysozoa</taxon>
        <taxon>Arthropoda</taxon>
        <taxon>Chelicerata</taxon>
        <taxon>Arachnida</taxon>
        <taxon>Araneae</taxon>
        <taxon>Araneomorphae</taxon>
        <taxon>Entelegynae</taxon>
        <taxon>Araneoidea</taxon>
        <taxon>Araneidae</taxon>
        <taxon>Caerostris</taxon>
    </lineage>
</organism>
<name>A0AAV4V7Y6_9ARAC</name>
<gene>
    <name evidence="1" type="ORF">CDAR_454341</name>
</gene>
<sequence>MPHSEHVEWNSFTFRLRRVGRSETRSSSSRRCEPLMPTPQKKINLVSEKICTGSSAWPPESNGVAHR</sequence>
<evidence type="ECO:0000313" key="2">
    <source>
        <dbReference type="Proteomes" id="UP001054837"/>
    </source>
</evidence>
<comment type="caution">
    <text evidence="1">The sequence shown here is derived from an EMBL/GenBank/DDBJ whole genome shotgun (WGS) entry which is preliminary data.</text>
</comment>
<dbReference type="EMBL" id="BPLQ01012517">
    <property type="protein sequence ID" value="GIY66029.1"/>
    <property type="molecule type" value="Genomic_DNA"/>
</dbReference>
<evidence type="ECO:0000313" key="1">
    <source>
        <dbReference type="EMBL" id="GIY66029.1"/>
    </source>
</evidence>
<accession>A0AAV4V7Y6</accession>
<proteinExistence type="predicted"/>
<dbReference type="Proteomes" id="UP001054837">
    <property type="component" value="Unassembled WGS sequence"/>
</dbReference>
<reference evidence="1 2" key="1">
    <citation type="submission" date="2021-06" db="EMBL/GenBank/DDBJ databases">
        <title>Caerostris darwini draft genome.</title>
        <authorList>
            <person name="Kono N."/>
            <person name="Arakawa K."/>
        </authorList>
    </citation>
    <scope>NUCLEOTIDE SEQUENCE [LARGE SCALE GENOMIC DNA]</scope>
</reference>
<dbReference type="AlphaFoldDB" id="A0AAV4V7Y6"/>